<name>A0A2J6RX45_HYAVF</name>
<dbReference type="Proteomes" id="UP000235786">
    <property type="component" value="Unassembled WGS sequence"/>
</dbReference>
<dbReference type="PANTHER" id="PTHR33112:SF16">
    <property type="entry name" value="HETEROKARYON INCOMPATIBILITY DOMAIN-CONTAINING PROTEIN"/>
    <property type="match status" value="1"/>
</dbReference>
<organism evidence="2 3">
    <name type="scientific">Hyaloscypha variabilis (strain UAMH 11265 / GT02V1 / F)</name>
    <name type="common">Meliniomyces variabilis</name>
    <dbReference type="NCBI Taxonomy" id="1149755"/>
    <lineage>
        <taxon>Eukaryota</taxon>
        <taxon>Fungi</taxon>
        <taxon>Dikarya</taxon>
        <taxon>Ascomycota</taxon>
        <taxon>Pezizomycotina</taxon>
        <taxon>Leotiomycetes</taxon>
        <taxon>Helotiales</taxon>
        <taxon>Hyaloscyphaceae</taxon>
        <taxon>Hyaloscypha</taxon>
        <taxon>Hyaloscypha variabilis</taxon>
    </lineage>
</organism>
<proteinExistence type="predicted"/>
<sequence length="397" mass="46071">MLGHPLWAGPKGSEKIVWGANDYTELDFAGKRYKIFRPVGHDDSELWNYPLLEDDVRWRIPAMSHPSGDTSSDVAFSCMRYWLQECQDTHQLCRKDHNAGLPHRILRIESTTRLKLVENVQGNDKYACLSHRWGTGPHPLCLERSNLYHFKIGIPHSSLPALFQDVQAAVWRLGIRYMWIDSLCIIQDDPDDWRREAASMAAVYENAYFTIAATGSDGCSDRLFKTMEPVADGSPAMQIGHSGFYVSRSWQHPWRIHSREAEHWQLFPLLSRGWVYQERLLSRRFIYFTTNEVMWECRESRRCECRFEERRFKKEPKPGIRDLSWTEAVECYTLLSPSKSSDRLPAIAGIAKRHHSLALAKLEYPENRKGRALKVEDRLRAPVGMTRKDGLIMPGKY</sequence>
<keyword evidence="3" id="KW-1185">Reference proteome</keyword>
<dbReference type="OrthoDB" id="3562689at2759"/>
<evidence type="ECO:0000313" key="2">
    <source>
        <dbReference type="EMBL" id="PMD43072.1"/>
    </source>
</evidence>
<feature type="domain" description="Heterokaryon incompatibility" evidence="1">
    <location>
        <begin position="126"/>
        <end position="278"/>
    </location>
</feature>
<dbReference type="STRING" id="1149755.A0A2J6RX45"/>
<evidence type="ECO:0000313" key="3">
    <source>
        <dbReference type="Proteomes" id="UP000235786"/>
    </source>
</evidence>
<dbReference type="AlphaFoldDB" id="A0A2J6RX45"/>
<reference evidence="2 3" key="1">
    <citation type="submission" date="2016-04" db="EMBL/GenBank/DDBJ databases">
        <title>A degradative enzymes factory behind the ericoid mycorrhizal symbiosis.</title>
        <authorList>
            <consortium name="DOE Joint Genome Institute"/>
            <person name="Martino E."/>
            <person name="Morin E."/>
            <person name="Grelet G."/>
            <person name="Kuo A."/>
            <person name="Kohler A."/>
            <person name="Daghino S."/>
            <person name="Barry K."/>
            <person name="Choi C."/>
            <person name="Cichocki N."/>
            <person name="Clum A."/>
            <person name="Copeland A."/>
            <person name="Hainaut M."/>
            <person name="Haridas S."/>
            <person name="Labutti K."/>
            <person name="Lindquist E."/>
            <person name="Lipzen A."/>
            <person name="Khouja H.-R."/>
            <person name="Murat C."/>
            <person name="Ohm R."/>
            <person name="Olson A."/>
            <person name="Spatafora J."/>
            <person name="Veneault-Fourrey C."/>
            <person name="Henrissat B."/>
            <person name="Grigoriev I."/>
            <person name="Martin F."/>
            <person name="Perotto S."/>
        </authorList>
    </citation>
    <scope>NUCLEOTIDE SEQUENCE [LARGE SCALE GENOMIC DNA]</scope>
    <source>
        <strain evidence="2 3">F</strain>
    </source>
</reference>
<accession>A0A2J6RX45</accession>
<gene>
    <name evidence="2" type="ORF">L207DRAFT_579942</name>
</gene>
<dbReference type="Pfam" id="PF06985">
    <property type="entry name" value="HET"/>
    <property type="match status" value="1"/>
</dbReference>
<dbReference type="EMBL" id="KZ613942">
    <property type="protein sequence ID" value="PMD43072.1"/>
    <property type="molecule type" value="Genomic_DNA"/>
</dbReference>
<dbReference type="PANTHER" id="PTHR33112">
    <property type="entry name" value="DOMAIN PROTEIN, PUTATIVE-RELATED"/>
    <property type="match status" value="1"/>
</dbReference>
<evidence type="ECO:0000259" key="1">
    <source>
        <dbReference type="Pfam" id="PF06985"/>
    </source>
</evidence>
<dbReference type="InterPro" id="IPR010730">
    <property type="entry name" value="HET"/>
</dbReference>
<protein>
    <submittedName>
        <fullName evidence="2">HET-domain-containing protein</fullName>
    </submittedName>
</protein>